<evidence type="ECO:0000256" key="2">
    <source>
        <dbReference type="PROSITE-ProRule" id="PRU00703"/>
    </source>
</evidence>
<dbReference type="STRING" id="1121345.SAMN02745217_00668"/>
<dbReference type="AlphaFoldDB" id="A0A1M7Y020"/>
<dbReference type="InterPro" id="IPR046342">
    <property type="entry name" value="CBS_dom_sf"/>
</dbReference>
<dbReference type="InterPro" id="IPR000644">
    <property type="entry name" value="CBS_dom"/>
</dbReference>
<dbReference type="SUPFAM" id="SSF54631">
    <property type="entry name" value="CBS-domain pair"/>
    <property type="match status" value="1"/>
</dbReference>
<dbReference type="InterPro" id="IPR051257">
    <property type="entry name" value="Diverse_CBS-Domain"/>
</dbReference>
<dbReference type="CDD" id="cd04622">
    <property type="entry name" value="CBS_pair_HRP1_like"/>
    <property type="match status" value="1"/>
</dbReference>
<evidence type="ECO:0000256" key="1">
    <source>
        <dbReference type="ARBA" id="ARBA00023122"/>
    </source>
</evidence>
<name>A0A1M7Y020_9FIRM</name>
<accession>A0A1M7Y020</accession>
<reference evidence="4 5" key="1">
    <citation type="submission" date="2016-12" db="EMBL/GenBank/DDBJ databases">
        <authorList>
            <person name="Song W.-J."/>
            <person name="Kurnit D.M."/>
        </authorList>
    </citation>
    <scope>NUCLEOTIDE SEQUENCE [LARGE SCALE GENOMIC DNA]</scope>
    <source>
        <strain evidence="4 5">DSM 12503</strain>
    </source>
</reference>
<feature type="domain" description="CBS" evidence="3">
    <location>
        <begin position="76"/>
        <end position="132"/>
    </location>
</feature>
<evidence type="ECO:0000313" key="4">
    <source>
        <dbReference type="EMBL" id="SHO44625.1"/>
    </source>
</evidence>
<feature type="domain" description="CBS" evidence="3">
    <location>
        <begin position="11"/>
        <end position="70"/>
    </location>
</feature>
<sequence>MGVKMKVKDIMSTDIASVCCEDSVEKCAQLMKQHDVGSIPVCDNDKVVGIVTDRDLTLRSIAEGQNWKDQKVSDVMTKNPSFGSPDMNVKDAAEIMSREQIRRLPIVENNSLVGIVALSDISLEPSLSDRAEDTLRDISKPNHFH</sequence>
<dbReference type="Pfam" id="PF00571">
    <property type="entry name" value="CBS"/>
    <property type="match status" value="2"/>
</dbReference>
<organism evidence="4 5">
    <name type="scientific">Anaerocolumna xylanovorans DSM 12503</name>
    <dbReference type="NCBI Taxonomy" id="1121345"/>
    <lineage>
        <taxon>Bacteria</taxon>
        <taxon>Bacillati</taxon>
        <taxon>Bacillota</taxon>
        <taxon>Clostridia</taxon>
        <taxon>Lachnospirales</taxon>
        <taxon>Lachnospiraceae</taxon>
        <taxon>Anaerocolumna</taxon>
    </lineage>
</organism>
<evidence type="ECO:0000313" key="5">
    <source>
        <dbReference type="Proteomes" id="UP000184612"/>
    </source>
</evidence>
<evidence type="ECO:0000259" key="3">
    <source>
        <dbReference type="PROSITE" id="PS51371"/>
    </source>
</evidence>
<dbReference type="PANTHER" id="PTHR43080:SF2">
    <property type="entry name" value="CBS DOMAIN-CONTAINING PROTEIN"/>
    <property type="match status" value="1"/>
</dbReference>
<protein>
    <submittedName>
        <fullName evidence="4">CBS domain-containing protein</fullName>
    </submittedName>
</protein>
<gene>
    <name evidence="4" type="ORF">SAMN02745217_00668</name>
</gene>
<dbReference type="SMART" id="SM00116">
    <property type="entry name" value="CBS"/>
    <property type="match status" value="2"/>
</dbReference>
<dbReference type="EMBL" id="FRFD01000003">
    <property type="protein sequence ID" value="SHO44625.1"/>
    <property type="molecule type" value="Genomic_DNA"/>
</dbReference>
<dbReference type="PROSITE" id="PS51371">
    <property type="entry name" value="CBS"/>
    <property type="match status" value="2"/>
</dbReference>
<proteinExistence type="predicted"/>
<keyword evidence="5" id="KW-1185">Reference proteome</keyword>
<keyword evidence="1 2" id="KW-0129">CBS domain</keyword>
<dbReference type="Gene3D" id="3.10.580.10">
    <property type="entry name" value="CBS-domain"/>
    <property type="match status" value="1"/>
</dbReference>
<dbReference type="PANTHER" id="PTHR43080">
    <property type="entry name" value="CBS DOMAIN-CONTAINING PROTEIN CBSX3, MITOCHONDRIAL"/>
    <property type="match status" value="1"/>
</dbReference>
<dbReference type="Proteomes" id="UP000184612">
    <property type="component" value="Unassembled WGS sequence"/>
</dbReference>